<dbReference type="Proteomes" id="UP000199622">
    <property type="component" value="Unassembled WGS sequence"/>
</dbReference>
<gene>
    <name evidence="1" type="ORF">SAMN04489727_6487</name>
</gene>
<dbReference type="EMBL" id="FNSO01000004">
    <property type="protein sequence ID" value="SED11693.1"/>
    <property type="molecule type" value="Genomic_DNA"/>
</dbReference>
<protein>
    <submittedName>
        <fullName evidence="1">Uncharacterized protein</fullName>
    </submittedName>
</protein>
<sequence>MTNPQLTHRAHAILRATACGRVHVSLSCEPDIFVDGLAFSDQPGARALIHAGLISPARPGRIGEQVPARLTDTGRGVLAAAGFGARGTAA</sequence>
<reference evidence="2" key="1">
    <citation type="submission" date="2016-10" db="EMBL/GenBank/DDBJ databases">
        <authorList>
            <person name="Varghese N."/>
            <person name="Submissions S."/>
        </authorList>
    </citation>
    <scope>NUCLEOTIDE SEQUENCE [LARGE SCALE GENOMIC DNA]</scope>
    <source>
        <strain evidence="2">DSM 44544</strain>
    </source>
</reference>
<proteinExistence type="predicted"/>
<keyword evidence="2" id="KW-1185">Reference proteome</keyword>
<dbReference type="OrthoDB" id="3700530at2"/>
<organism evidence="1 2">
    <name type="scientific">Amycolatopsis tolypomycina</name>
    <dbReference type="NCBI Taxonomy" id="208445"/>
    <lineage>
        <taxon>Bacteria</taxon>
        <taxon>Bacillati</taxon>
        <taxon>Actinomycetota</taxon>
        <taxon>Actinomycetes</taxon>
        <taxon>Pseudonocardiales</taxon>
        <taxon>Pseudonocardiaceae</taxon>
        <taxon>Amycolatopsis</taxon>
    </lineage>
</organism>
<name>A0A1H4Y1B4_9PSEU</name>
<dbReference type="STRING" id="208445.SAMN04489727_6487"/>
<dbReference type="AlphaFoldDB" id="A0A1H4Y1B4"/>
<accession>A0A1H4Y1B4</accession>
<evidence type="ECO:0000313" key="1">
    <source>
        <dbReference type="EMBL" id="SED11693.1"/>
    </source>
</evidence>
<dbReference type="RefSeq" id="WP_091314468.1">
    <property type="nucleotide sequence ID" value="NZ_FNSO01000004.1"/>
</dbReference>
<evidence type="ECO:0000313" key="2">
    <source>
        <dbReference type="Proteomes" id="UP000199622"/>
    </source>
</evidence>